<evidence type="ECO:0000313" key="3">
    <source>
        <dbReference type="Proteomes" id="UP000515369"/>
    </source>
</evidence>
<dbReference type="KEGG" id="sfol:H3H32_34530"/>
<protein>
    <submittedName>
        <fullName evidence="2">Uncharacterized protein</fullName>
    </submittedName>
</protein>
<name>A0A7G5GVQ5_9BACT</name>
<keyword evidence="1" id="KW-0812">Transmembrane</keyword>
<dbReference type="Proteomes" id="UP000515369">
    <property type="component" value="Chromosome"/>
</dbReference>
<organism evidence="2 3">
    <name type="scientific">Spirosoma foliorum</name>
    <dbReference type="NCBI Taxonomy" id="2710596"/>
    <lineage>
        <taxon>Bacteria</taxon>
        <taxon>Pseudomonadati</taxon>
        <taxon>Bacteroidota</taxon>
        <taxon>Cytophagia</taxon>
        <taxon>Cytophagales</taxon>
        <taxon>Cytophagaceae</taxon>
        <taxon>Spirosoma</taxon>
    </lineage>
</organism>
<sequence length="46" mass="5267">MKIRIIVTTDITKTDLTNIGAWVLLLILTGLFWYGIGQLCFKALWL</sequence>
<feature type="transmembrane region" description="Helical" evidence="1">
    <location>
        <begin position="21"/>
        <end position="45"/>
    </location>
</feature>
<evidence type="ECO:0000313" key="2">
    <source>
        <dbReference type="EMBL" id="QMW02947.1"/>
    </source>
</evidence>
<keyword evidence="3" id="KW-1185">Reference proteome</keyword>
<accession>A0A7G5GVQ5</accession>
<keyword evidence="1" id="KW-1133">Transmembrane helix</keyword>
<dbReference type="EMBL" id="CP059732">
    <property type="protein sequence ID" value="QMW02947.1"/>
    <property type="molecule type" value="Genomic_DNA"/>
</dbReference>
<keyword evidence="1" id="KW-0472">Membrane</keyword>
<dbReference type="AlphaFoldDB" id="A0A7G5GVQ5"/>
<proteinExistence type="predicted"/>
<evidence type="ECO:0000256" key="1">
    <source>
        <dbReference type="SAM" id="Phobius"/>
    </source>
</evidence>
<reference evidence="2 3" key="1">
    <citation type="submission" date="2020-07" db="EMBL/GenBank/DDBJ databases">
        <title>Spirosoma foliorum sp. nov., isolated from the leaves on the Nejang mountain Korea, Republic of.</title>
        <authorList>
            <person name="Ho H."/>
            <person name="Lee Y.-J."/>
            <person name="Nurcahyanto D.-A."/>
            <person name="Kim S.-G."/>
        </authorList>
    </citation>
    <scope>NUCLEOTIDE SEQUENCE [LARGE SCALE GENOMIC DNA]</scope>
    <source>
        <strain evidence="2 3">PL0136</strain>
    </source>
</reference>
<gene>
    <name evidence="2" type="ORF">H3H32_34530</name>
</gene>
<dbReference type="RefSeq" id="WP_182460239.1">
    <property type="nucleotide sequence ID" value="NZ_CP059732.1"/>
</dbReference>